<name>A0A4Q8LTQ8_9GAMM</name>
<sequence>MRSDTLGARTWLLLVIAGWALLAWVLALAGMGRAIAPLADDPALVQRLPALPPQAPERLGPADQYAAIGQRPVFAPDRQPHPFFLEGQGEAAAKTSFDYVLTSVLITPTVRLAILQKPGDGGPASAVRVRVGEAPAEAPAWHLTELAPRQAVFDGPEGQRTLALRVFDGQGGQPPTALSSGGRPPPAGMQAGQAPRSSPVPPPPTAPAQAQAQNQARNAAQAGASANAAAGSPSQQAPAETPVTPEQQMQAIRERIEARRRQLREQGAGAPTGN</sequence>
<feature type="compositionally biased region" description="Low complexity" evidence="1">
    <location>
        <begin position="207"/>
        <end position="239"/>
    </location>
</feature>
<proteinExistence type="predicted"/>
<organism evidence="2 3">
    <name type="scientific">Pseudoxanthomonas winnipegensis</name>
    <dbReference type="NCBI Taxonomy" id="2480810"/>
    <lineage>
        <taxon>Bacteria</taxon>
        <taxon>Pseudomonadati</taxon>
        <taxon>Pseudomonadota</taxon>
        <taxon>Gammaproteobacteria</taxon>
        <taxon>Lysobacterales</taxon>
        <taxon>Lysobacteraceae</taxon>
        <taxon>Pseudoxanthomonas</taxon>
    </lineage>
</organism>
<dbReference type="Proteomes" id="UP000292087">
    <property type="component" value="Unassembled WGS sequence"/>
</dbReference>
<dbReference type="RefSeq" id="WP_130523142.1">
    <property type="nucleotide sequence ID" value="NZ_SHLZ01000008.1"/>
</dbReference>
<protein>
    <submittedName>
        <fullName evidence="2">General secretion pathway protein GspN</fullName>
    </submittedName>
</protein>
<feature type="region of interest" description="Disordered" evidence="1">
    <location>
        <begin position="167"/>
        <end position="274"/>
    </location>
</feature>
<dbReference type="EMBL" id="SHMF01000002">
    <property type="protein sequence ID" value="TAA35347.1"/>
    <property type="molecule type" value="Genomic_DNA"/>
</dbReference>
<accession>A0A4Q8LTQ8</accession>
<comment type="caution">
    <text evidence="2">The sequence shown here is derived from an EMBL/GenBank/DDBJ whole genome shotgun (WGS) entry which is preliminary data.</text>
</comment>
<evidence type="ECO:0000256" key="1">
    <source>
        <dbReference type="SAM" id="MobiDB-lite"/>
    </source>
</evidence>
<reference evidence="2 3" key="1">
    <citation type="submission" date="2019-02" db="EMBL/GenBank/DDBJ databases">
        <title>WGS of Pseudoxanthomonas species novum from clinical isolates.</title>
        <authorList>
            <person name="Bernier A.-M."/>
            <person name="Bernard K."/>
            <person name="Vachon A."/>
        </authorList>
    </citation>
    <scope>NUCLEOTIDE SEQUENCE [LARGE SCALE GENOMIC DNA]</scope>
    <source>
        <strain evidence="2 3">NML140781</strain>
    </source>
</reference>
<dbReference type="AlphaFoldDB" id="A0A4Q8LTQ8"/>
<feature type="compositionally biased region" description="Low complexity" evidence="1">
    <location>
        <begin position="188"/>
        <end position="197"/>
    </location>
</feature>
<gene>
    <name evidence="2" type="ORF">EA656_06490</name>
</gene>
<feature type="compositionally biased region" description="Basic and acidic residues" evidence="1">
    <location>
        <begin position="252"/>
        <end position="264"/>
    </location>
</feature>
<evidence type="ECO:0000313" key="3">
    <source>
        <dbReference type="Proteomes" id="UP000292087"/>
    </source>
</evidence>
<evidence type="ECO:0000313" key="2">
    <source>
        <dbReference type="EMBL" id="TAA35347.1"/>
    </source>
</evidence>